<dbReference type="OrthoDB" id="435607at2759"/>
<evidence type="ECO:0000256" key="5">
    <source>
        <dbReference type="SAM" id="MobiDB-lite"/>
    </source>
</evidence>
<feature type="transmembrane region" description="Helical" evidence="6">
    <location>
        <begin position="399"/>
        <end position="418"/>
    </location>
</feature>
<evidence type="ECO:0000256" key="3">
    <source>
        <dbReference type="ARBA" id="ARBA00022989"/>
    </source>
</evidence>
<name>A0A9P6TDJ9_9BASI</name>
<feature type="region of interest" description="Disordered" evidence="5">
    <location>
        <begin position="220"/>
        <end position="242"/>
    </location>
</feature>
<dbReference type="InterPro" id="IPR040254">
    <property type="entry name" value="Ecm3-like"/>
</dbReference>
<evidence type="ECO:0000313" key="7">
    <source>
        <dbReference type="EMBL" id="KAG0147775.1"/>
    </source>
</evidence>
<dbReference type="PANTHER" id="PTHR31274">
    <property type="entry name" value="PROTEIN ECM3"/>
    <property type="match status" value="1"/>
</dbReference>
<feature type="transmembrane region" description="Helical" evidence="6">
    <location>
        <begin position="430"/>
        <end position="453"/>
    </location>
</feature>
<evidence type="ECO:0000256" key="6">
    <source>
        <dbReference type="SAM" id="Phobius"/>
    </source>
</evidence>
<feature type="transmembrane region" description="Helical" evidence="6">
    <location>
        <begin position="145"/>
        <end position="168"/>
    </location>
</feature>
<dbReference type="EMBL" id="MU167244">
    <property type="protein sequence ID" value="KAG0147775.1"/>
    <property type="molecule type" value="Genomic_DNA"/>
</dbReference>
<dbReference type="Proteomes" id="UP000886653">
    <property type="component" value="Unassembled WGS sequence"/>
</dbReference>
<evidence type="ECO:0008006" key="9">
    <source>
        <dbReference type="Google" id="ProtNLM"/>
    </source>
</evidence>
<protein>
    <recommendedName>
        <fullName evidence="9">PIN-like protein</fullName>
    </recommendedName>
</protein>
<feature type="transmembrane region" description="Helical" evidence="6">
    <location>
        <begin position="44"/>
        <end position="63"/>
    </location>
</feature>
<comment type="subcellular location">
    <subcellularLocation>
        <location evidence="1">Membrane</location>
        <topology evidence="1">Multi-pass membrane protein</topology>
    </subcellularLocation>
</comment>
<feature type="transmembrane region" description="Helical" evidence="6">
    <location>
        <begin position="319"/>
        <end position="340"/>
    </location>
</feature>
<dbReference type="PANTHER" id="PTHR31274:SF1">
    <property type="entry name" value="AGL149CP"/>
    <property type="match status" value="1"/>
</dbReference>
<keyword evidence="8" id="KW-1185">Reference proteome</keyword>
<proteinExistence type="predicted"/>
<dbReference type="Pfam" id="PF03547">
    <property type="entry name" value="Mem_trans"/>
    <property type="match status" value="1"/>
</dbReference>
<comment type="caution">
    <text evidence="7">The sequence shown here is derived from an EMBL/GenBank/DDBJ whole genome shotgun (WGS) entry which is preliminary data.</text>
</comment>
<evidence type="ECO:0000256" key="2">
    <source>
        <dbReference type="ARBA" id="ARBA00022692"/>
    </source>
</evidence>
<accession>A0A9P6TDJ9</accession>
<feature type="transmembrane region" description="Helical" evidence="6">
    <location>
        <begin position="75"/>
        <end position="101"/>
    </location>
</feature>
<dbReference type="GO" id="GO:0016020">
    <property type="term" value="C:membrane"/>
    <property type="evidence" value="ECO:0007669"/>
    <property type="project" value="UniProtKB-SubCell"/>
</dbReference>
<keyword evidence="4 6" id="KW-0472">Membrane</keyword>
<sequence length="457" mass="49408">MTFNFSLGTLVWISVKPVIKNVIPGLVGAQLVRSGKLGSEGLKAAAQIQIYGALPCLMFSNLVPSITAENSKNVVICIAFGIFYMGMSYVLARLLMIFVVVPDHFRNGFLVAAVWSNWGNLPLSVIQSLASEPPFGKVGQVDLGVAYGSFFVLVNNLSMFAGPGITLIQRDFLDQSIEDDRQIKRSQSSRTIRRIPYSILSSEHAEDRIALPGEEIYSPPSSSFFSREPSGSDSPRLDHSSTSCGNAVDAMNTTKQPLLRRLSGVLEHVFSPVSVAMGIGLITAVIPPLKHLFVKPIKAGIDYPVAPDGRPVLSVFIDATAYLGASAIPLSLIVTGASFARMSISRQMWPSLPLWAIFGLALMKLFLMPIIGLSLVYGLDQLTDIFAGEDHELLKMICIYYSCSVTSTNQISLSALAAAEMGQESNADLLCAFIVIQYLLYPIAGTIDIAAGIKMLF</sequence>
<keyword evidence="3 6" id="KW-1133">Transmembrane helix</keyword>
<dbReference type="InterPro" id="IPR004776">
    <property type="entry name" value="Mem_transp_PIN-like"/>
</dbReference>
<evidence type="ECO:0000256" key="1">
    <source>
        <dbReference type="ARBA" id="ARBA00004141"/>
    </source>
</evidence>
<feature type="transmembrane region" description="Helical" evidence="6">
    <location>
        <begin position="352"/>
        <end position="379"/>
    </location>
</feature>
<dbReference type="AlphaFoldDB" id="A0A9P6TDJ9"/>
<evidence type="ECO:0000313" key="8">
    <source>
        <dbReference type="Proteomes" id="UP000886653"/>
    </source>
</evidence>
<keyword evidence="2 6" id="KW-0812">Transmembrane</keyword>
<feature type="compositionally biased region" description="Low complexity" evidence="5">
    <location>
        <begin position="220"/>
        <end position="234"/>
    </location>
</feature>
<organism evidence="7 8">
    <name type="scientific">Cronartium quercuum f. sp. fusiforme G11</name>
    <dbReference type="NCBI Taxonomy" id="708437"/>
    <lineage>
        <taxon>Eukaryota</taxon>
        <taxon>Fungi</taxon>
        <taxon>Dikarya</taxon>
        <taxon>Basidiomycota</taxon>
        <taxon>Pucciniomycotina</taxon>
        <taxon>Pucciniomycetes</taxon>
        <taxon>Pucciniales</taxon>
        <taxon>Coleosporiaceae</taxon>
        <taxon>Cronartium</taxon>
    </lineage>
</organism>
<dbReference type="GO" id="GO:0055085">
    <property type="term" value="P:transmembrane transport"/>
    <property type="evidence" value="ECO:0007669"/>
    <property type="project" value="InterPro"/>
</dbReference>
<evidence type="ECO:0000256" key="4">
    <source>
        <dbReference type="ARBA" id="ARBA00023136"/>
    </source>
</evidence>
<reference evidence="7" key="1">
    <citation type="submission" date="2013-11" db="EMBL/GenBank/DDBJ databases">
        <title>Genome sequence of the fusiform rust pathogen reveals effectors for host alternation and coevolution with pine.</title>
        <authorList>
            <consortium name="DOE Joint Genome Institute"/>
            <person name="Smith K."/>
            <person name="Pendleton A."/>
            <person name="Kubisiak T."/>
            <person name="Anderson C."/>
            <person name="Salamov A."/>
            <person name="Aerts A."/>
            <person name="Riley R."/>
            <person name="Clum A."/>
            <person name="Lindquist E."/>
            <person name="Ence D."/>
            <person name="Campbell M."/>
            <person name="Kronenberg Z."/>
            <person name="Feau N."/>
            <person name="Dhillon B."/>
            <person name="Hamelin R."/>
            <person name="Burleigh J."/>
            <person name="Smith J."/>
            <person name="Yandell M."/>
            <person name="Nelson C."/>
            <person name="Grigoriev I."/>
            <person name="Davis J."/>
        </authorList>
    </citation>
    <scope>NUCLEOTIDE SEQUENCE</scope>
    <source>
        <strain evidence="7">G11</strain>
    </source>
</reference>
<feature type="transmembrane region" description="Helical" evidence="6">
    <location>
        <begin position="265"/>
        <end position="286"/>
    </location>
</feature>
<gene>
    <name evidence="7" type="ORF">CROQUDRAFT_655788</name>
</gene>